<reference evidence="2" key="1">
    <citation type="submission" date="2023-03" db="EMBL/GenBank/DDBJ databases">
        <title>Massive genome expansion in bonnet fungi (Mycena s.s.) driven by repeated elements and novel gene families across ecological guilds.</title>
        <authorList>
            <consortium name="Lawrence Berkeley National Laboratory"/>
            <person name="Harder C.B."/>
            <person name="Miyauchi S."/>
            <person name="Viragh M."/>
            <person name="Kuo A."/>
            <person name="Thoen E."/>
            <person name="Andreopoulos B."/>
            <person name="Lu D."/>
            <person name="Skrede I."/>
            <person name="Drula E."/>
            <person name="Henrissat B."/>
            <person name="Morin E."/>
            <person name="Kohler A."/>
            <person name="Barry K."/>
            <person name="LaButti K."/>
            <person name="Morin E."/>
            <person name="Salamov A."/>
            <person name="Lipzen A."/>
            <person name="Mereny Z."/>
            <person name="Hegedus B."/>
            <person name="Baldrian P."/>
            <person name="Stursova M."/>
            <person name="Weitz H."/>
            <person name="Taylor A."/>
            <person name="Grigoriev I.V."/>
            <person name="Nagy L.G."/>
            <person name="Martin F."/>
            <person name="Kauserud H."/>
        </authorList>
    </citation>
    <scope>NUCLEOTIDE SEQUENCE</scope>
    <source>
        <strain evidence="2">CBHHK188m</strain>
    </source>
</reference>
<keyword evidence="3" id="KW-1185">Reference proteome</keyword>
<gene>
    <name evidence="2" type="ORF">DFH07DRAFT_955014</name>
</gene>
<protein>
    <submittedName>
        <fullName evidence="2">Uncharacterized protein</fullName>
    </submittedName>
</protein>
<dbReference type="AlphaFoldDB" id="A0AAD7JLN3"/>
<name>A0AAD7JLN3_9AGAR</name>
<feature type="region of interest" description="Disordered" evidence="1">
    <location>
        <begin position="190"/>
        <end position="213"/>
    </location>
</feature>
<dbReference type="EMBL" id="JARJLG010000030">
    <property type="protein sequence ID" value="KAJ7767494.1"/>
    <property type="molecule type" value="Genomic_DNA"/>
</dbReference>
<accession>A0AAD7JLN3</accession>
<feature type="compositionally biased region" description="Acidic residues" evidence="1">
    <location>
        <begin position="196"/>
        <end position="207"/>
    </location>
</feature>
<dbReference type="Proteomes" id="UP001215280">
    <property type="component" value="Unassembled WGS sequence"/>
</dbReference>
<proteinExistence type="predicted"/>
<sequence length="271" mass="30722">MAPVFSRLSQDYLYAQHTLPGLQMNHVKHMIRLFKDVQALRPTPQTFSSAVKMLVNLEGLLVSWEFILNGRGPHSNEKSAPVDLKLRQLFKMDLISIPAEYLHLDSDSPDKSVRIPTPMPEQRLSQWRGNVTDYDGHTSIGEYISYAPGSDVKLYDPKAVVVNLLGDARSECSITRFNKLDISDLLRFHGTPHEEDPNDDSIDDSSEPDMPTLQTLDSNKLITVSVLTQEFVMRTVLTKPFQDAHEEENYVVTWVLPGYPIIKRDGETLTI</sequence>
<organism evidence="2 3">
    <name type="scientific">Mycena maculata</name>
    <dbReference type="NCBI Taxonomy" id="230809"/>
    <lineage>
        <taxon>Eukaryota</taxon>
        <taxon>Fungi</taxon>
        <taxon>Dikarya</taxon>
        <taxon>Basidiomycota</taxon>
        <taxon>Agaricomycotina</taxon>
        <taxon>Agaricomycetes</taxon>
        <taxon>Agaricomycetidae</taxon>
        <taxon>Agaricales</taxon>
        <taxon>Marasmiineae</taxon>
        <taxon>Mycenaceae</taxon>
        <taxon>Mycena</taxon>
    </lineage>
</organism>
<comment type="caution">
    <text evidence="2">The sequence shown here is derived from an EMBL/GenBank/DDBJ whole genome shotgun (WGS) entry which is preliminary data.</text>
</comment>
<evidence type="ECO:0000313" key="2">
    <source>
        <dbReference type="EMBL" id="KAJ7767494.1"/>
    </source>
</evidence>
<evidence type="ECO:0000256" key="1">
    <source>
        <dbReference type="SAM" id="MobiDB-lite"/>
    </source>
</evidence>
<evidence type="ECO:0000313" key="3">
    <source>
        <dbReference type="Proteomes" id="UP001215280"/>
    </source>
</evidence>